<dbReference type="Proteomes" id="UP001491088">
    <property type="component" value="Chromosome"/>
</dbReference>
<sequence>MKTLTLFFALIFIINTNQSFYSQNVNYQQTSITNDYMQDGTYKYCNDTCDVIVEIKNDVYTEFYPNNEFIKAKIQWINRKEYKLVITEIKKPDLPFGIGTIMKTKIVRKKGSTFYYESNLQGLSWSGKFELIN</sequence>
<reference evidence="1 2" key="1">
    <citation type="submission" date="2024-03" db="EMBL/GenBank/DDBJ databases">
        <authorList>
            <person name="Cao K."/>
        </authorList>
    </citation>
    <scope>NUCLEOTIDE SEQUENCE [LARGE SCALE GENOMIC DNA]</scope>
    <source>
        <strain evidence="1 2">MCCC 1K00696</strain>
    </source>
</reference>
<accession>A0ABZ2TPA5</accession>
<name>A0ABZ2TPA5_9FLAO</name>
<evidence type="ECO:0000313" key="2">
    <source>
        <dbReference type="Proteomes" id="UP001491088"/>
    </source>
</evidence>
<gene>
    <name evidence="1" type="ORF">WG950_10055</name>
</gene>
<evidence type="ECO:0000313" key="1">
    <source>
        <dbReference type="EMBL" id="WYW54871.1"/>
    </source>
</evidence>
<protein>
    <recommendedName>
        <fullName evidence="3">Copper-binding protein</fullName>
    </recommendedName>
</protein>
<dbReference type="RefSeq" id="WP_340932072.1">
    <property type="nucleotide sequence ID" value="NZ_CP150496.1"/>
</dbReference>
<keyword evidence="2" id="KW-1185">Reference proteome</keyword>
<dbReference type="EMBL" id="CP150496">
    <property type="protein sequence ID" value="WYW54871.1"/>
    <property type="molecule type" value="Genomic_DNA"/>
</dbReference>
<proteinExistence type="predicted"/>
<evidence type="ECO:0008006" key="3">
    <source>
        <dbReference type="Google" id="ProtNLM"/>
    </source>
</evidence>
<organism evidence="1 2">
    <name type="scientific">Polaribacter marinaquae</name>
    <dbReference type="NCBI Taxonomy" id="1642819"/>
    <lineage>
        <taxon>Bacteria</taxon>
        <taxon>Pseudomonadati</taxon>
        <taxon>Bacteroidota</taxon>
        <taxon>Flavobacteriia</taxon>
        <taxon>Flavobacteriales</taxon>
        <taxon>Flavobacteriaceae</taxon>
    </lineage>
</organism>